<name>A0A814HB37_ADIRI</name>
<protein>
    <submittedName>
        <fullName evidence="1">Uncharacterized protein</fullName>
    </submittedName>
</protein>
<dbReference type="EMBL" id="CAJNOJ010000063">
    <property type="protein sequence ID" value="CAF1007290.1"/>
    <property type="molecule type" value="Genomic_DNA"/>
</dbReference>
<evidence type="ECO:0000313" key="1">
    <source>
        <dbReference type="EMBL" id="CAF1007290.1"/>
    </source>
</evidence>
<accession>A0A814HB37</accession>
<organism evidence="1 2">
    <name type="scientific">Adineta ricciae</name>
    <name type="common">Rotifer</name>
    <dbReference type="NCBI Taxonomy" id="249248"/>
    <lineage>
        <taxon>Eukaryota</taxon>
        <taxon>Metazoa</taxon>
        <taxon>Spiralia</taxon>
        <taxon>Gnathifera</taxon>
        <taxon>Rotifera</taxon>
        <taxon>Eurotatoria</taxon>
        <taxon>Bdelloidea</taxon>
        <taxon>Adinetida</taxon>
        <taxon>Adinetidae</taxon>
        <taxon>Adineta</taxon>
    </lineage>
</organism>
<evidence type="ECO:0000313" key="2">
    <source>
        <dbReference type="Proteomes" id="UP000663852"/>
    </source>
</evidence>
<dbReference type="Proteomes" id="UP000663852">
    <property type="component" value="Unassembled WGS sequence"/>
</dbReference>
<comment type="caution">
    <text evidence="1">The sequence shown here is derived from an EMBL/GenBank/DDBJ whole genome shotgun (WGS) entry which is preliminary data.</text>
</comment>
<sequence>MKKKYFILFHISLHNQSSPSQSFNSFSSDVCANSPNNTSLMSSSSNCSILWCSYVRAQIQEDDETSLFPIDPIIRYIRSYTRERWYESLEVLLKNQLSLSSTIGYCQFPGRTIPYSDPIGSETWISWIFQGSS</sequence>
<reference evidence="1" key="1">
    <citation type="submission" date="2021-02" db="EMBL/GenBank/DDBJ databases">
        <authorList>
            <person name="Nowell W R."/>
        </authorList>
    </citation>
    <scope>NUCLEOTIDE SEQUENCE</scope>
</reference>
<dbReference type="AlphaFoldDB" id="A0A814HB37"/>
<proteinExistence type="predicted"/>
<gene>
    <name evidence="1" type="ORF">EDS130_LOCUS15203</name>
</gene>